<gene>
    <name evidence="2" type="ORF">Y10_30630</name>
</gene>
<keyword evidence="1" id="KW-0732">Signal</keyword>
<sequence>MRFLSMKKYIMTSLGLALFSQIITAQTEENVENKNIEQSEVIAKLVELKKTTGLNENLDKIYTIQIFSGKKDNAMVALKEVKEKHPELLSNIYYEYPNYKIKIGKYRNRLEADKELLSIKEEYPHAFIINPKR</sequence>
<evidence type="ECO:0008006" key="4">
    <source>
        <dbReference type="Google" id="ProtNLM"/>
    </source>
</evidence>
<keyword evidence="3" id="KW-1185">Reference proteome</keyword>
<evidence type="ECO:0000313" key="2">
    <source>
        <dbReference type="EMBL" id="GLB50695.1"/>
    </source>
</evidence>
<feature type="signal peptide" evidence="1">
    <location>
        <begin position="1"/>
        <end position="25"/>
    </location>
</feature>
<evidence type="ECO:0000313" key="3">
    <source>
        <dbReference type="Proteomes" id="UP001143543"/>
    </source>
</evidence>
<evidence type="ECO:0000256" key="1">
    <source>
        <dbReference type="SAM" id="SignalP"/>
    </source>
</evidence>
<organism evidence="2 3">
    <name type="scientific">Neptunitalea lumnitzerae</name>
    <dbReference type="NCBI Taxonomy" id="2965509"/>
    <lineage>
        <taxon>Bacteria</taxon>
        <taxon>Pseudomonadati</taxon>
        <taxon>Bacteroidota</taxon>
        <taxon>Flavobacteriia</taxon>
        <taxon>Flavobacteriales</taxon>
        <taxon>Flavobacteriaceae</taxon>
        <taxon>Neptunitalea</taxon>
    </lineage>
</organism>
<reference evidence="2" key="1">
    <citation type="submission" date="2022-07" db="EMBL/GenBank/DDBJ databases">
        <title>Taxonomy of Novel Oxalotrophic and Methylotrophic Bacteria.</title>
        <authorList>
            <person name="Sahin N."/>
            <person name="Tani A."/>
        </authorList>
    </citation>
    <scope>NUCLEOTIDE SEQUENCE</scope>
    <source>
        <strain evidence="2">Y10</strain>
    </source>
</reference>
<dbReference type="Proteomes" id="UP001143543">
    <property type="component" value="Unassembled WGS sequence"/>
</dbReference>
<protein>
    <recommendedName>
        <fullName evidence="4">SPOR domain-containing protein</fullName>
    </recommendedName>
</protein>
<accession>A0ABQ5MMR7</accession>
<feature type="chain" id="PRO_5046417383" description="SPOR domain-containing protein" evidence="1">
    <location>
        <begin position="26"/>
        <end position="133"/>
    </location>
</feature>
<comment type="caution">
    <text evidence="2">The sequence shown here is derived from an EMBL/GenBank/DDBJ whole genome shotgun (WGS) entry which is preliminary data.</text>
</comment>
<name>A0ABQ5MMR7_9FLAO</name>
<dbReference type="EMBL" id="BRVO01000004">
    <property type="protein sequence ID" value="GLB50695.1"/>
    <property type="molecule type" value="Genomic_DNA"/>
</dbReference>
<proteinExistence type="predicted"/>